<proteinExistence type="predicted"/>
<evidence type="ECO:0000313" key="2">
    <source>
        <dbReference type="EMBL" id="KAJ7718906.1"/>
    </source>
</evidence>
<accession>A0AAD7MJA1</accession>
<name>A0AAD7MJA1_9AGAR</name>
<gene>
    <name evidence="2" type="ORF">B0H16DRAFT_1607945</name>
</gene>
<feature type="chain" id="PRO_5042009232" description="Secreted protein" evidence="1">
    <location>
        <begin position="28"/>
        <end position="85"/>
    </location>
</feature>
<evidence type="ECO:0000313" key="3">
    <source>
        <dbReference type="Proteomes" id="UP001215598"/>
    </source>
</evidence>
<keyword evidence="3" id="KW-1185">Reference proteome</keyword>
<feature type="signal peptide" evidence="1">
    <location>
        <begin position="1"/>
        <end position="27"/>
    </location>
</feature>
<sequence>MCLTSMPRRGGSCFFVFVLPRVRVVLQVPVGGGGVVPSLCARCTALAPCRAVSAAASRLHLLRPHPLCFCVLSLRGARYAFARPE</sequence>
<evidence type="ECO:0008006" key="4">
    <source>
        <dbReference type="Google" id="ProtNLM"/>
    </source>
</evidence>
<keyword evidence="1" id="KW-0732">Signal</keyword>
<comment type="caution">
    <text evidence="2">The sequence shown here is derived from an EMBL/GenBank/DDBJ whole genome shotgun (WGS) entry which is preliminary data.</text>
</comment>
<dbReference type="AlphaFoldDB" id="A0AAD7MJA1"/>
<dbReference type="Proteomes" id="UP001215598">
    <property type="component" value="Unassembled WGS sequence"/>
</dbReference>
<reference evidence="2" key="1">
    <citation type="submission" date="2023-03" db="EMBL/GenBank/DDBJ databases">
        <title>Massive genome expansion in bonnet fungi (Mycena s.s.) driven by repeated elements and novel gene families across ecological guilds.</title>
        <authorList>
            <consortium name="Lawrence Berkeley National Laboratory"/>
            <person name="Harder C.B."/>
            <person name="Miyauchi S."/>
            <person name="Viragh M."/>
            <person name="Kuo A."/>
            <person name="Thoen E."/>
            <person name="Andreopoulos B."/>
            <person name="Lu D."/>
            <person name="Skrede I."/>
            <person name="Drula E."/>
            <person name="Henrissat B."/>
            <person name="Morin E."/>
            <person name="Kohler A."/>
            <person name="Barry K."/>
            <person name="LaButti K."/>
            <person name="Morin E."/>
            <person name="Salamov A."/>
            <person name="Lipzen A."/>
            <person name="Mereny Z."/>
            <person name="Hegedus B."/>
            <person name="Baldrian P."/>
            <person name="Stursova M."/>
            <person name="Weitz H."/>
            <person name="Taylor A."/>
            <person name="Grigoriev I.V."/>
            <person name="Nagy L.G."/>
            <person name="Martin F."/>
            <person name="Kauserud H."/>
        </authorList>
    </citation>
    <scope>NUCLEOTIDE SEQUENCE</scope>
    <source>
        <strain evidence="2">CBHHK182m</strain>
    </source>
</reference>
<protein>
    <recommendedName>
        <fullName evidence="4">Secreted protein</fullName>
    </recommendedName>
</protein>
<organism evidence="2 3">
    <name type="scientific">Mycena metata</name>
    <dbReference type="NCBI Taxonomy" id="1033252"/>
    <lineage>
        <taxon>Eukaryota</taxon>
        <taxon>Fungi</taxon>
        <taxon>Dikarya</taxon>
        <taxon>Basidiomycota</taxon>
        <taxon>Agaricomycotina</taxon>
        <taxon>Agaricomycetes</taxon>
        <taxon>Agaricomycetidae</taxon>
        <taxon>Agaricales</taxon>
        <taxon>Marasmiineae</taxon>
        <taxon>Mycenaceae</taxon>
        <taxon>Mycena</taxon>
    </lineage>
</organism>
<dbReference type="EMBL" id="JARKIB010000259">
    <property type="protein sequence ID" value="KAJ7718906.1"/>
    <property type="molecule type" value="Genomic_DNA"/>
</dbReference>
<evidence type="ECO:0000256" key="1">
    <source>
        <dbReference type="SAM" id="SignalP"/>
    </source>
</evidence>